<organism evidence="1">
    <name type="scientific">Triatoma infestans</name>
    <name type="common">Assassin bug</name>
    <dbReference type="NCBI Taxonomy" id="30076"/>
    <lineage>
        <taxon>Eukaryota</taxon>
        <taxon>Metazoa</taxon>
        <taxon>Ecdysozoa</taxon>
        <taxon>Arthropoda</taxon>
        <taxon>Hexapoda</taxon>
        <taxon>Insecta</taxon>
        <taxon>Pterygota</taxon>
        <taxon>Neoptera</taxon>
        <taxon>Paraneoptera</taxon>
        <taxon>Hemiptera</taxon>
        <taxon>Heteroptera</taxon>
        <taxon>Panheteroptera</taxon>
        <taxon>Cimicomorpha</taxon>
        <taxon>Reduviidae</taxon>
        <taxon>Triatominae</taxon>
        <taxon>Triatoma</taxon>
    </lineage>
</organism>
<reference evidence="1" key="1">
    <citation type="submission" date="2016-04" db="EMBL/GenBank/DDBJ databases">
        <authorList>
            <person name="Calderon-Fernandez G.M.Sr."/>
        </authorList>
    </citation>
    <scope>NUCLEOTIDE SEQUENCE</scope>
    <source>
        <strain evidence="1">Int1</strain>
        <tissue evidence="1">Integument</tissue>
    </source>
</reference>
<dbReference type="EMBL" id="GEMB01002814">
    <property type="protein sequence ID" value="JAS00384.1"/>
    <property type="molecule type" value="Transcribed_RNA"/>
</dbReference>
<accession>A0A170YYG9</accession>
<protein>
    <submittedName>
        <fullName evidence="1">Protein odr-4-like protein</fullName>
    </submittedName>
</protein>
<reference evidence="1" key="2">
    <citation type="journal article" date="2017" name="J. Med. Entomol.">
        <title>Transcriptome Analysis of the Triatoma infestans (Hemiptera: Reduviidae) Integument.</title>
        <authorList>
            <person name="Calderon-Fernandez G.M."/>
            <person name="Moriconi D.E."/>
            <person name="Dulbecco A.B."/>
            <person name="Juarez M.P."/>
        </authorList>
    </citation>
    <scope>NUCLEOTIDE SEQUENCE</scope>
    <source>
        <strain evidence="1">Int1</strain>
        <tissue evidence="1">Integument</tissue>
    </source>
</reference>
<sequence>MGIEVTPEMVIALGKCTTSET</sequence>
<name>A0A170YYG9_TRIIF</name>
<proteinExistence type="predicted"/>
<evidence type="ECO:0000313" key="1">
    <source>
        <dbReference type="EMBL" id="JAS00384.1"/>
    </source>
</evidence>
<dbReference type="AlphaFoldDB" id="A0A170YYG9"/>